<protein>
    <recommendedName>
        <fullName evidence="4">Secreted protein</fullName>
    </recommendedName>
</protein>
<sequence length="89" mass="9515">MALGRKGLTSGAIKGLTVHLVWLTVRCVCVLLCKHAAVQSHTKQHAGADRGGICIVSVLPCQCSSVIAGWRRGISGQDPVINICSHQWR</sequence>
<dbReference type="Proteomes" id="UP001162483">
    <property type="component" value="Unassembled WGS sequence"/>
</dbReference>
<evidence type="ECO:0008006" key="4">
    <source>
        <dbReference type="Google" id="ProtNLM"/>
    </source>
</evidence>
<evidence type="ECO:0000256" key="1">
    <source>
        <dbReference type="SAM" id="SignalP"/>
    </source>
</evidence>
<comment type="caution">
    <text evidence="2">The sequence shown here is derived from an EMBL/GenBank/DDBJ whole genome shotgun (WGS) entry which is preliminary data.</text>
</comment>
<evidence type="ECO:0000313" key="3">
    <source>
        <dbReference type="Proteomes" id="UP001162483"/>
    </source>
</evidence>
<accession>A0ABN9AZ65</accession>
<organism evidence="2 3">
    <name type="scientific">Staurois parvus</name>
    <dbReference type="NCBI Taxonomy" id="386267"/>
    <lineage>
        <taxon>Eukaryota</taxon>
        <taxon>Metazoa</taxon>
        <taxon>Chordata</taxon>
        <taxon>Craniata</taxon>
        <taxon>Vertebrata</taxon>
        <taxon>Euteleostomi</taxon>
        <taxon>Amphibia</taxon>
        <taxon>Batrachia</taxon>
        <taxon>Anura</taxon>
        <taxon>Neobatrachia</taxon>
        <taxon>Ranoidea</taxon>
        <taxon>Ranidae</taxon>
        <taxon>Staurois</taxon>
    </lineage>
</organism>
<dbReference type="EMBL" id="CATNWA010001512">
    <property type="protein sequence ID" value="CAI9540450.1"/>
    <property type="molecule type" value="Genomic_DNA"/>
</dbReference>
<keyword evidence="3" id="KW-1185">Reference proteome</keyword>
<evidence type="ECO:0000313" key="2">
    <source>
        <dbReference type="EMBL" id="CAI9540450.1"/>
    </source>
</evidence>
<keyword evidence="1" id="KW-0732">Signal</keyword>
<feature type="chain" id="PRO_5046098292" description="Secreted protein" evidence="1">
    <location>
        <begin position="28"/>
        <end position="89"/>
    </location>
</feature>
<gene>
    <name evidence="2" type="ORF">SPARVUS_LOCUS1751953</name>
</gene>
<name>A0ABN9AZ65_9NEOB</name>
<feature type="non-terminal residue" evidence="2">
    <location>
        <position position="89"/>
    </location>
</feature>
<feature type="signal peptide" evidence="1">
    <location>
        <begin position="1"/>
        <end position="27"/>
    </location>
</feature>
<proteinExistence type="predicted"/>
<reference evidence="2" key="1">
    <citation type="submission" date="2023-05" db="EMBL/GenBank/DDBJ databases">
        <authorList>
            <person name="Stuckert A."/>
        </authorList>
    </citation>
    <scope>NUCLEOTIDE SEQUENCE</scope>
</reference>